<sequence>MLGTTNLPWEFLPCAGISGGPRKFHGGTGESAKATVINVLCVTMRVHYESEFNGDIMYVRTPEEVSILVLFRVQRVRRFSVALSPKIANTPAGAPLMAPSTAQLTKCLSQVVEHRCYCRACRLQKCRRMGMDRGSELFDPYIFSALGVQLHRDAYGSKTKQLEHDSSHVQQPSCSNSSSDAHSPSSQEKVNATNVLDLPSLSNASLAEQLLIFSRTPFATNGSHKEYSESYESAEADHEVTLSVHMLR</sequence>
<protein>
    <submittedName>
        <fullName evidence="2">Uncharacterized protein</fullName>
    </submittedName>
</protein>
<organism evidence="2 3">
    <name type="scientific">Strongylus vulgaris</name>
    <name type="common">Blood worm</name>
    <dbReference type="NCBI Taxonomy" id="40348"/>
    <lineage>
        <taxon>Eukaryota</taxon>
        <taxon>Metazoa</taxon>
        <taxon>Ecdysozoa</taxon>
        <taxon>Nematoda</taxon>
        <taxon>Chromadorea</taxon>
        <taxon>Rhabditida</taxon>
        <taxon>Rhabditina</taxon>
        <taxon>Rhabditomorpha</taxon>
        <taxon>Strongyloidea</taxon>
        <taxon>Strongylidae</taxon>
        <taxon>Strongylus</taxon>
    </lineage>
</organism>
<dbReference type="SUPFAM" id="SSF57716">
    <property type="entry name" value="Glucocorticoid receptor-like (DNA-binding domain)"/>
    <property type="match status" value="1"/>
</dbReference>
<dbReference type="Proteomes" id="UP000270094">
    <property type="component" value="Unassembled WGS sequence"/>
</dbReference>
<keyword evidence="3" id="KW-1185">Reference proteome</keyword>
<dbReference type="EMBL" id="UYYB01005421">
    <property type="protein sequence ID" value="VDM67407.1"/>
    <property type="molecule type" value="Genomic_DNA"/>
</dbReference>
<evidence type="ECO:0000313" key="2">
    <source>
        <dbReference type="EMBL" id="VDM67407.1"/>
    </source>
</evidence>
<name>A0A3P7ISZ0_STRVU</name>
<evidence type="ECO:0000256" key="1">
    <source>
        <dbReference type="SAM" id="MobiDB-lite"/>
    </source>
</evidence>
<gene>
    <name evidence="2" type="ORF">SVUK_LOCUS2405</name>
</gene>
<feature type="compositionally biased region" description="Basic and acidic residues" evidence="1">
    <location>
        <begin position="157"/>
        <end position="167"/>
    </location>
</feature>
<evidence type="ECO:0000313" key="3">
    <source>
        <dbReference type="Proteomes" id="UP000270094"/>
    </source>
</evidence>
<dbReference type="AlphaFoldDB" id="A0A3P7ISZ0"/>
<accession>A0A3P7ISZ0</accession>
<feature type="compositionally biased region" description="Low complexity" evidence="1">
    <location>
        <begin position="173"/>
        <end position="186"/>
    </location>
</feature>
<reference evidence="2 3" key="1">
    <citation type="submission" date="2018-11" db="EMBL/GenBank/DDBJ databases">
        <authorList>
            <consortium name="Pathogen Informatics"/>
        </authorList>
    </citation>
    <scope>NUCLEOTIDE SEQUENCE [LARGE SCALE GENOMIC DNA]</scope>
</reference>
<proteinExistence type="predicted"/>
<feature type="region of interest" description="Disordered" evidence="1">
    <location>
        <begin position="157"/>
        <end position="189"/>
    </location>
</feature>